<accession>A0ABW4VYI8</accession>
<feature type="transmembrane region" description="Helical" evidence="2">
    <location>
        <begin position="41"/>
        <end position="62"/>
    </location>
</feature>
<sequence length="333" mass="39246">MRYVYVLLSLIFVLIFDLWIENSEAAKLFYKNWVKPILDDSRIPIVVLLLPVVVFVIVFKYWNDKKDEEIDELKKKLESEMEILVHANTDLSKYRLQDNLSILLDQFIQKHPYVIAVQIYHFQEQNMNRNTTFKINFIDGTVVEDVNINAIHQLYYISKSKYVSDFRKARKLLIEEDDPNKLLDFVLDTYSILNKKSSSSMNEEDACLCSLMFLGLEILEKDYQLGIESLGNSDEKIRSLLDDYRTGLLRGALMNDAFYTFTHTRENEKLNRQYLTRLVRVRDEQTLFLIALDASVLEDEDYDNIINNIGEDFEKLLINLENLYNRSIERVGD</sequence>
<gene>
    <name evidence="3" type="ORF">ACFSJF_10295</name>
</gene>
<feature type="coiled-coil region" evidence="1">
    <location>
        <begin position="63"/>
        <end position="90"/>
    </location>
</feature>
<comment type="caution">
    <text evidence="3">The sequence shown here is derived from an EMBL/GenBank/DDBJ whole genome shotgun (WGS) entry which is preliminary data.</text>
</comment>
<name>A0ABW4VYI8_9BACI</name>
<evidence type="ECO:0000256" key="2">
    <source>
        <dbReference type="SAM" id="Phobius"/>
    </source>
</evidence>
<dbReference type="Proteomes" id="UP001597383">
    <property type="component" value="Unassembled WGS sequence"/>
</dbReference>
<evidence type="ECO:0000256" key="1">
    <source>
        <dbReference type="SAM" id="Coils"/>
    </source>
</evidence>
<keyword evidence="1" id="KW-0175">Coiled coil</keyword>
<dbReference type="RefSeq" id="WP_377556109.1">
    <property type="nucleotide sequence ID" value="NZ_JBHUHQ010000015.1"/>
</dbReference>
<keyword evidence="4" id="KW-1185">Reference proteome</keyword>
<keyword evidence="2" id="KW-0812">Transmembrane</keyword>
<dbReference type="EMBL" id="JBHUHQ010000015">
    <property type="protein sequence ID" value="MFD2044657.1"/>
    <property type="molecule type" value="Genomic_DNA"/>
</dbReference>
<reference evidence="4" key="1">
    <citation type="journal article" date="2019" name="Int. J. Syst. Evol. Microbiol.">
        <title>The Global Catalogue of Microorganisms (GCM) 10K type strain sequencing project: providing services to taxonomists for standard genome sequencing and annotation.</title>
        <authorList>
            <consortium name="The Broad Institute Genomics Platform"/>
            <consortium name="The Broad Institute Genome Sequencing Center for Infectious Disease"/>
            <person name="Wu L."/>
            <person name="Ma J."/>
        </authorList>
    </citation>
    <scope>NUCLEOTIDE SEQUENCE [LARGE SCALE GENOMIC DNA]</scope>
    <source>
        <strain evidence="4">R28</strain>
    </source>
</reference>
<evidence type="ECO:0000313" key="4">
    <source>
        <dbReference type="Proteomes" id="UP001597383"/>
    </source>
</evidence>
<proteinExistence type="predicted"/>
<keyword evidence="2" id="KW-1133">Transmembrane helix</keyword>
<keyword evidence="2" id="KW-0472">Membrane</keyword>
<protein>
    <submittedName>
        <fullName evidence="3">Uncharacterized protein</fullName>
    </submittedName>
</protein>
<organism evidence="3 4">
    <name type="scientific">Ornithinibacillus salinisoli</name>
    <dbReference type="NCBI Taxonomy" id="1848459"/>
    <lineage>
        <taxon>Bacteria</taxon>
        <taxon>Bacillati</taxon>
        <taxon>Bacillota</taxon>
        <taxon>Bacilli</taxon>
        <taxon>Bacillales</taxon>
        <taxon>Bacillaceae</taxon>
        <taxon>Ornithinibacillus</taxon>
    </lineage>
</organism>
<evidence type="ECO:0000313" key="3">
    <source>
        <dbReference type="EMBL" id="MFD2044657.1"/>
    </source>
</evidence>